<dbReference type="EMBL" id="FZQP02000504">
    <property type="protein sequence ID" value="VVC89286.1"/>
    <property type="molecule type" value="Genomic_DNA"/>
</dbReference>
<keyword evidence="3 8" id="KW-0812">Transmembrane</keyword>
<evidence type="ECO:0000256" key="4">
    <source>
        <dbReference type="ARBA" id="ARBA00022989"/>
    </source>
</evidence>
<evidence type="ECO:0000313" key="10">
    <source>
        <dbReference type="Proteomes" id="UP000324832"/>
    </source>
</evidence>
<evidence type="ECO:0000256" key="2">
    <source>
        <dbReference type="ARBA" id="ARBA00022475"/>
    </source>
</evidence>
<evidence type="ECO:0000256" key="3">
    <source>
        <dbReference type="ARBA" id="ARBA00022692"/>
    </source>
</evidence>
<evidence type="ECO:0000256" key="1">
    <source>
        <dbReference type="ARBA" id="ARBA00004651"/>
    </source>
</evidence>
<dbReference type="SUPFAM" id="SSF53850">
    <property type="entry name" value="Periplasmic binding protein-like II"/>
    <property type="match status" value="1"/>
</dbReference>
<keyword evidence="2" id="KW-1003">Cell membrane</keyword>
<protein>
    <recommendedName>
        <fullName evidence="11">Ionotropic glutamate receptor L-glutamate and glycine-binding domain-containing protein</fullName>
    </recommendedName>
</protein>
<reference evidence="9 10" key="1">
    <citation type="submission" date="2017-07" db="EMBL/GenBank/DDBJ databases">
        <authorList>
            <person name="Talla V."/>
            <person name="Backstrom N."/>
        </authorList>
    </citation>
    <scope>NUCLEOTIDE SEQUENCE [LARGE SCALE GENOMIC DNA]</scope>
</reference>
<keyword evidence="6" id="KW-0675">Receptor</keyword>
<keyword evidence="5 8" id="KW-0472">Membrane</keyword>
<evidence type="ECO:0000256" key="6">
    <source>
        <dbReference type="ARBA" id="ARBA00023170"/>
    </source>
</evidence>
<evidence type="ECO:0000313" key="9">
    <source>
        <dbReference type="EMBL" id="VVC89286.1"/>
    </source>
</evidence>
<keyword evidence="4 8" id="KW-1133">Transmembrane helix</keyword>
<proteinExistence type="predicted"/>
<dbReference type="GO" id="GO:0005886">
    <property type="term" value="C:plasma membrane"/>
    <property type="evidence" value="ECO:0007669"/>
    <property type="project" value="UniProtKB-SubCell"/>
</dbReference>
<dbReference type="Proteomes" id="UP000324832">
    <property type="component" value="Unassembled WGS sequence"/>
</dbReference>
<evidence type="ECO:0008006" key="11">
    <source>
        <dbReference type="Google" id="ProtNLM"/>
    </source>
</evidence>
<dbReference type="InterPro" id="IPR052192">
    <property type="entry name" value="Insect_Ionotropic_Sensory_Rcpt"/>
</dbReference>
<feature type="transmembrane region" description="Helical" evidence="8">
    <location>
        <begin position="570"/>
        <end position="593"/>
    </location>
</feature>
<keyword evidence="10" id="KW-1185">Reference proteome</keyword>
<evidence type="ECO:0000256" key="5">
    <source>
        <dbReference type="ARBA" id="ARBA00023136"/>
    </source>
</evidence>
<dbReference type="Gene3D" id="3.40.190.10">
    <property type="entry name" value="Periplasmic binding protein-like II"/>
    <property type="match status" value="1"/>
</dbReference>
<comment type="subcellular location">
    <subcellularLocation>
        <location evidence="1">Cell membrane</location>
        <topology evidence="1">Multi-pass membrane protein</topology>
    </subcellularLocation>
</comment>
<name>A0A5E4PT75_9NEOP</name>
<organism evidence="9 10">
    <name type="scientific">Leptidea sinapis</name>
    <dbReference type="NCBI Taxonomy" id="189913"/>
    <lineage>
        <taxon>Eukaryota</taxon>
        <taxon>Metazoa</taxon>
        <taxon>Ecdysozoa</taxon>
        <taxon>Arthropoda</taxon>
        <taxon>Hexapoda</taxon>
        <taxon>Insecta</taxon>
        <taxon>Pterygota</taxon>
        <taxon>Neoptera</taxon>
        <taxon>Endopterygota</taxon>
        <taxon>Lepidoptera</taxon>
        <taxon>Glossata</taxon>
        <taxon>Ditrysia</taxon>
        <taxon>Papilionoidea</taxon>
        <taxon>Pieridae</taxon>
        <taxon>Dismorphiinae</taxon>
        <taxon>Leptidea</taxon>
    </lineage>
</organism>
<dbReference type="AlphaFoldDB" id="A0A5E4PT75"/>
<dbReference type="Gene3D" id="1.10.287.70">
    <property type="match status" value="1"/>
</dbReference>
<dbReference type="PANTHER" id="PTHR42643:SF24">
    <property type="entry name" value="IONOTROPIC RECEPTOR 60A"/>
    <property type="match status" value="1"/>
</dbReference>
<gene>
    <name evidence="9" type="ORF">LSINAPIS_LOCUS2446</name>
</gene>
<evidence type="ECO:0000256" key="7">
    <source>
        <dbReference type="ARBA" id="ARBA00023180"/>
    </source>
</evidence>
<accession>A0A5E4PT75</accession>
<evidence type="ECO:0000256" key="8">
    <source>
        <dbReference type="SAM" id="Phobius"/>
    </source>
</evidence>
<sequence length="716" mass="81535">MNIAKNFGLKHINKRSSDTVLRGNPKTREEMWHQHFINESNSYDQSKSLIQLLYNVTVTYLNDCTPVILYDDQINSTEGYLFQNLMKNFPVDFVHGVIDDKKRLIEPNILRPKDECLHYILFINDVKSSASVLGKQSNNKIVVITKSSQWAVQEFLSSSMSRIFADLLVIDQSFKEDDDSLEAPYILYTHQLYSDGLGTSKPFILTSWKKGKFSRNVNLFPRKISEGYAGHRFLIAAANQPPFVFKKHVADADGGNPRIVWDGIEIRILKVLSELNNFTIEIVEPRDLHLGPSDAVANEIALERSDIGVAGLYLTTEIIRDMEYSFAHSQDCAAFVTLASTALPRYRAILGPFHWHVWVALTFTYLIAIFPLAFSDKHTLSHLINNTGEVENMFWYVFGTFTNCFTFVGKNSWSKTDKITTRLLIDRGGWERWFLNSSDQNTNKLMKKLEFVRDIETGIRNVTKAFFWPYAFLGSKSELESKRAVLHVSNECFVPFGVTLAFPKKSIFAAKFNNDIRQMYQSGIIHKIVDEMRWEMQRSSKGNLLSVVSTSLRTTTVEEKGLTLEDTQGMFLLLGAGFLIAAVALTSEVMGGFTKRCRNLKRRLSSSDSLDDMIQPQSTPDEIFVSDSVSHVNSKSTSFESNVTLNGQIIHVSKEDIAVHENYDFYEDDFRSSNSVDTDNDMNMFTAEILWRNDDYVKKRTRASTASKGMFGEVVL</sequence>
<dbReference type="PANTHER" id="PTHR42643">
    <property type="entry name" value="IONOTROPIC RECEPTOR 20A-RELATED"/>
    <property type="match status" value="1"/>
</dbReference>
<keyword evidence="7" id="KW-0325">Glycoprotein</keyword>